<name>A0ABY1ZQL6_9GAMM</name>
<proteinExistence type="inferred from homology"/>
<evidence type="ECO:0000259" key="5">
    <source>
        <dbReference type="SMART" id="SM00226"/>
    </source>
</evidence>
<comment type="similarity">
    <text evidence="1">Belongs to the low molecular weight phosphotyrosine protein phosphatase family.</text>
</comment>
<dbReference type="PANTHER" id="PTHR11717:SF7">
    <property type="entry name" value="LOW MOLECULAR WEIGHT PHOSPHOTYROSINE PROTEIN PHOSPHATASE"/>
    <property type="match status" value="1"/>
</dbReference>
<comment type="caution">
    <text evidence="6">The sequence shown here is derived from an EMBL/GenBank/DDBJ whole genome shotgun (WGS) entry which is preliminary data.</text>
</comment>
<organism evidence="6 7">
    <name type="scientific">Marinobacter halodurans</name>
    <dbReference type="NCBI Taxonomy" id="2528979"/>
    <lineage>
        <taxon>Bacteria</taxon>
        <taxon>Pseudomonadati</taxon>
        <taxon>Pseudomonadota</taxon>
        <taxon>Gammaproteobacteria</taxon>
        <taxon>Pseudomonadales</taxon>
        <taxon>Marinobacteraceae</taxon>
        <taxon>Marinobacter</taxon>
    </lineage>
</organism>
<evidence type="ECO:0000313" key="6">
    <source>
        <dbReference type="EMBL" id="TBW59113.1"/>
    </source>
</evidence>
<dbReference type="SMART" id="SM00226">
    <property type="entry name" value="LMWPc"/>
    <property type="match status" value="1"/>
</dbReference>
<dbReference type="CDD" id="cd16343">
    <property type="entry name" value="LMWPTP"/>
    <property type="match status" value="1"/>
</dbReference>
<dbReference type="EC" id="3.1.3.48" evidence="2"/>
<feature type="domain" description="Phosphotyrosine protein phosphatase I" evidence="5">
    <location>
        <begin position="5"/>
        <end position="151"/>
    </location>
</feature>
<dbReference type="PRINTS" id="PR00719">
    <property type="entry name" value="LMWPTPASE"/>
</dbReference>
<dbReference type="Pfam" id="PF01451">
    <property type="entry name" value="LMWPc"/>
    <property type="match status" value="1"/>
</dbReference>
<accession>A0ABY1ZQL6</accession>
<evidence type="ECO:0000256" key="3">
    <source>
        <dbReference type="ARBA" id="ARBA00022801"/>
    </source>
</evidence>
<evidence type="ECO:0000256" key="4">
    <source>
        <dbReference type="ARBA" id="ARBA00022912"/>
    </source>
</evidence>
<keyword evidence="4" id="KW-0904">Protein phosphatase</keyword>
<dbReference type="EMBL" id="SJDL01000002">
    <property type="protein sequence ID" value="TBW59113.1"/>
    <property type="molecule type" value="Genomic_DNA"/>
</dbReference>
<reference evidence="6 7" key="1">
    <citation type="submission" date="2019-02" db="EMBL/GenBank/DDBJ databases">
        <title>Marinobacter halodurans sp. nov., a marine bacterium isolated from sea tidal flat.</title>
        <authorList>
            <person name="Yoo Y."/>
            <person name="Lee D.W."/>
            <person name="Kim B.S."/>
            <person name="Kim J.-J."/>
        </authorList>
    </citation>
    <scope>NUCLEOTIDE SEQUENCE [LARGE SCALE GENOMIC DNA]</scope>
    <source>
        <strain evidence="6 7">YJ-S3-2</strain>
    </source>
</reference>
<protein>
    <recommendedName>
        <fullName evidence="2">protein-tyrosine-phosphatase</fullName>
        <ecNumber evidence="2">3.1.3.48</ecNumber>
    </recommendedName>
</protein>
<evidence type="ECO:0000256" key="2">
    <source>
        <dbReference type="ARBA" id="ARBA00013064"/>
    </source>
</evidence>
<dbReference type="Proteomes" id="UP000313645">
    <property type="component" value="Unassembled WGS sequence"/>
</dbReference>
<evidence type="ECO:0000256" key="1">
    <source>
        <dbReference type="ARBA" id="ARBA00011063"/>
    </source>
</evidence>
<sequence length="157" mass="17445">MPEPVRVLFVCMGNICRSPTAHAIFLKRIEEAGLEDRIVVDSCGTGGWHIGDPPDPRATEAGARRGYDLSPLRARLLRPGDLDAFDYVLVMDQDNLVRSSDLNPGGRTRPELFLAYAPDSPVDEVPDPYYGDGFERVLDLIESACDGLLDHIREHRL</sequence>
<dbReference type="InterPro" id="IPR036196">
    <property type="entry name" value="Ptyr_pPase_sf"/>
</dbReference>
<gene>
    <name evidence="6" type="ORF">EZI54_02025</name>
</gene>
<dbReference type="InterPro" id="IPR017867">
    <property type="entry name" value="Tyr_phospatase_low_mol_wt"/>
</dbReference>
<dbReference type="RefSeq" id="WP_131478516.1">
    <property type="nucleotide sequence ID" value="NZ_SJDL01000002.1"/>
</dbReference>
<dbReference type="InterPro" id="IPR050438">
    <property type="entry name" value="LMW_PTPase"/>
</dbReference>
<keyword evidence="7" id="KW-1185">Reference proteome</keyword>
<dbReference type="Gene3D" id="3.40.50.2300">
    <property type="match status" value="1"/>
</dbReference>
<keyword evidence="3" id="KW-0378">Hydrolase</keyword>
<evidence type="ECO:0000313" key="7">
    <source>
        <dbReference type="Proteomes" id="UP000313645"/>
    </source>
</evidence>
<dbReference type="SUPFAM" id="SSF52788">
    <property type="entry name" value="Phosphotyrosine protein phosphatases I"/>
    <property type="match status" value="1"/>
</dbReference>
<dbReference type="InterPro" id="IPR023485">
    <property type="entry name" value="Ptyr_pPase"/>
</dbReference>
<dbReference type="PANTHER" id="PTHR11717">
    <property type="entry name" value="LOW MOLECULAR WEIGHT PROTEIN TYROSINE PHOSPHATASE"/>
    <property type="match status" value="1"/>
</dbReference>